<comment type="caution">
    <text evidence="2">The sequence shown here is derived from an EMBL/GenBank/DDBJ whole genome shotgun (WGS) entry which is preliminary data.</text>
</comment>
<protein>
    <submittedName>
        <fullName evidence="2">Uncharacterized protein</fullName>
    </submittedName>
</protein>
<reference evidence="2" key="1">
    <citation type="journal article" date="2015" name="Nature">
        <title>Complex archaea that bridge the gap between prokaryotes and eukaryotes.</title>
        <authorList>
            <person name="Spang A."/>
            <person name="Saw J.H."/>
            <person name="Jorgensen S.L."/>
            <person name="Zaremba-Niedzwiedzka K."/>
            <person name="Martijn J."/>
            <person name="Lind A.E."/>
            <person name="van Eijk R."/>
            <person name="Schleper C."/>
            <person name="Guy L."/>
            <person name="Ettema T.J."/>
        </authorList>
    </citation>
    <scope>NUCLEOTIDE SEQUENCE</scope>
</reference>
<evidence type="ECO:0000313" key="2">
    <source>
        <dbReference type="EMBL" id="KKN46930.1"/>
    </source>
</evidence>
<name>A0A0F9QRR4_9ZZZZ</name>
<feature type="transmembrane region" description="Helical" evidence="1">
    <location>
        <begin position="12"/>
        <end position="31"/>
    </location>
</feature>
<accession>A0A0F9QRR4</accession>
<dbReference type="AlphaFoldDB" id="A0A0F9QRR4"/>
<keyword evidence="1" id="KW-0812">Transmembrane</keyword>
<proteinExistence type="predicted"/>
<feature type="transmembrane region" description="Helical" evidence="1">
    <location>
        <begin position="110"/>
        <end position="135"/>
    </location>
</feature>
<feature type="transmembrane region" description="Helical" evidence="1">
    <location>
        <begin position="62"/>
        <end position="90"/>
    </location>
</feature>
<gene>
    <name evidence="2" type="ORF">LCGC14_0667960</name>
</gene>
<keyword evidence="1" id="KW-1133">Transmembrane helix</keyword>
<evidence type="ECO:0000256" key="1">
    <source>
        <dbReference type="SAM" id="Phobius"/>
    </source>
</evidence>
<keyword evidence="1" id="KW-0472">Membrane</keyword>
<dbReference type="EMBL" id="LAZR01001304">
    <property type="protein sequence ID" value="KKN46930.1"/>
    <property type="molecule type" value="Genomic_DNA"/>
</dbReference>
<sequence>MVDNFLEYLSQVLVNFFTWSNIGLSIMFFLLSNHLINASKRFEFNQDNLKVRIKKLDMKCRFGVYILGSLSILSLFRIFQFILLLGLNGLLPSPFLTLMYRLGMAVDDSLNQLVVLVTATISFLSFILSIISLICN</sequence>
<organism evidence="2">
    <name type="scientific">marine sediment metagenome</name>
    <dbReference type="NCBI Taxonomy" id="412755"/>
    <lineage>
        <taxon>unclassified sequences</taxon>
        <taxon>metagenomes</taxon>
        <taxon>ecological metagenomes</taxon>
    </lineage>
</organism>